<dbReference type="PROSITE" id="PS51352">
    <property type="entry name" value="THIOREDOXIN_2"/>
    <property type="match status" value="1"/>
</dbReference>
<dbReference type="EMBL" id="JAPDPI010000040">
    <property type="protein sequence ID" value="MCW3807204.1"/>
    <property type="molecule type" value="Genomic_DNA"/>
</dbReference>
<dbReference type="PANTHER" id="PTHR15337">
    <property type="entry name" value="ANTERIOR GRADIENT PROTEIN-RELATED"/>
    <property type="match status" value="1"/>
</dbReference>
<dbReference type="RefSeq" id="WP_301201377.1">
    <property type="nucleotide sequence ID" value="NZ_JAPDPI010000040.1"/>
</dbReference>
<keyword evidence="1 2" id="KW-0732">Signal</keyword>
<feature type="chain" id="PRO_5042269826" evidence="2">
    <location>
        <begin position="20"/>
        <end position="143"/>
    </location>
</feature>
<accession>A0AAE3SL93</accession>
<feature type="signal peptide" evidence="2">
    <location>
        <begin position="1"/>
        <end position="19"/>
    </location>
</feature>
<gene>
    <name evidence="4" type="ORF">OM074_16325</name>
</gene>
<evidence type="ECO:0000259" key="3">
    <source>
        <dbReference type="PROSITE" id="PS51352"/>
    </source>
</evidence>
<dbReference type="AlphaFoldDB" id="A0AAE3SL93"/>
<dbReference type="Proteomes" id="UP001207408">
    <property type="component" value="Unassembled WGS sequence"/>
</dbReference>
<feature type="domain" description="Thioredoxin" evidence="3">
    <location>
        <begin position="6"/>
        <end position="143"/>
    </location>
</feature>
<evidence type="ECO:0000313" key="5">
    <source>
        <dbReference type="Proteomes" id="UP001207408"/>
    </source>
</evidence>
<dbReference type="InterPro" id="IPR051099">
    <property type="entry name" value="AGR/TXD"/>
</dbReference>
<reference evidence="4" key="1">
    <citation type="submission" date="2022-10" db="EMBL/GenBank/DDBJ databases">
        <authorList>
            <person name="Yu W.X."/>
        </authorList>
    </citation>
    <scope>NUCLEOTIDE SEQUENCE</scope>
    <source>
        <strain evidence="4">D04</strain>
    </source>
</reference>
<dbReference type="InterPro" id="IPR013766">
    <property type="entry name" value="Thioredoxin_domain"/>
</dbReference>
<dbReference type="Pfam" id="PF13899">
    <property type="entry name" value="Thioredoxin_7"/>
    <property type="match status" value="1"/>
</dbReference>
<comment type="caution">
    <text evidence="4">The sequence shown here is derived from an EMBL/GenBank/DDBJ whole genome shotgun (WGS) entry which is preliminary data.</text>
</comment>
<name>A0AAE3SL93_9BACT</name>
<dbReference type="Gene3D" id="3.40.30.10">
    <property type="entry name" value="Glutaredoxin"/>
    <property type="match status" value="1"/>
</dbReference>
<organism evidence="4 5">
    <name type="scientific">Plebeiibacterium marinum</name>
    <dbReference type="NCBI Taxonomy" id="2992111"/>
    <lineage>
        <taxon>Bacteria</taxon>
        <taxon>Pseudomonadati</taxon>
        <taxon>Bacteroidota</taxon>
        <taxon>Bacteroidia</taxon>
        <taxon>Marinilabiliales</taxon>
        <taxon>Marinilabiliaceae</taxon>
        <taxon>Plebeiibacterium</taxon>
    </lineage>
</organism>
<evidence type="ECO:0000313" key="4">
    <source>
        <dbReference type="EMBL" id="MCW3807204.1"/>
    </source>
</evidence>
<protein>
    <submittedName>
        <fullName evidence="4">Thioredoxin family protein</fullName>
    </submittedName>
</protein>
<dbReference type="SUPFAM" id="SSF52833">
    <property type="entry name" value="Thioredoxin-like"/>
    <property type="match status" value="1"/>
</dbReference>
<evidence type="ECO:0000256" key="2">
    <source>
        <dbReference type="SAM" id="SignalP"/>
    </source>
</evidence>
<dbReference type="InterPro" id="IPR036249">
    <property type="entry name" value="Thioredoxin-like_sf"/>
</dbReference>
<sequence length="143" mass="16026">MKTIALLLSVLAISMASHAQSNELNFTEAQSLAQKEGKHIIVIFKGSDWCAPCIKLEKEILNTEEFKQLTKKHFITVTADFPRKKSNQLPEERQKHNAALAEKYNSNGYFPLVAVVDAKGKLLGALGYEKKSVSQYVEKLKAF</sequence>
<keyword evidence="5" id="KW-1185">Reference proteome</keyword>
<proteinExistence type="predicted"/>
<dbReference type="PANTHER" id="PTHR15337:SF11">
    <property type="entry name" value="THIOREDOXIN DOMAIN-CONTAINING PROTEIN"/>
    <property type="match status" value="1"/>
</dbReference>
<evidence type="ECO:0000256" key="1">
    <source>
        <dbReference type="ARBA" id="ARBA00022729"/>
    </source>
</evidence>